<keyword evidence="1" id="KW-1133">Transmembrane helix</keyword>
<proteinExistence type="predicted"/>
<feature type="transmembrane region" description="Helical" evidence="1">
    <location>
        <begin position="84"/>
        <end position="102"/>
    </location>
</feature>
<reference evidence="3 4" key="1">
    <citation type="submission" date="2018-10" db="EMBL/GenBank/DDBJ databases">
        <authorList>
            <person name="Jung H.S."/>
            <person name="Jeon C.O."/>
        </authorList>
    </citation>
    <scope>NUCLEOTIDE SEQUENCE [LARGE SCALE GENOMIC DNA]</scope>
    <source>
        <strain evidence="3 4">MA-7-27</strain>
    </source>
</reference>
<feature type="domain" description="DUF1468" evidence="2">
    <location>
        <begin position="10"/>
        <end position="155"/>
    </location>
</feature>
<dbReference type="InterPro" id="IPR009936">
    <property type="entry name" value="DUF1468"/>
</dbReference>
<evidence type="ECO:0000313" key="3">
    <source>
        <dbReference type="EMBL" id="RMA42277.1"/>
    </source>
</evidence>
<dbReference type="Proteomes" id="UP000281343">
    <property type="component" value="Unassembled WGS sequence"/>
</dbReference>
<comment type="caution">
    <text evidence="3">The sequence shown here is derived from an EMBL/GenBank/DDBJ whole genome shotgun (WGS) entry which is preliminary data.</text>
</comment>
<keyword evidence="1" id="KW-0812">Transmembrane</keyword>
<keyword evidence="1" id="KW-0472">Membrane</keyword>
<evidence type="ECO:0000256" key="1">
    <source>
        <dbReference type="SAM" id="Phobius"/>
    </source>
</evidence>
<feature type="transmembrane region" description="Helical" evidence="1">
    <location>
        <begin position="45"/>
        <end position="63"/>
    </location>
</feature>
<evidence type="ECO:0000313" key="4">
    <source>
        <dbReference type="Proteomes" id="UP000281343"/>
    </source>
</evidence>
<dbReference type="AlphaFoldDB" id="A0A3L9Y5E8"/>
<sequence length="169" mass="18854">MAHRLLDLAFAVFLCGLSIFLWVVADGFPESRRFAQADADYWPKIIFGTMALIAAILAIRSAWDMRRSGMSAAGAFTMSRDFRNSALRIGGMGVLVLIYFVAFQHLGFILATFTFLVLASFVLPYRNNLTRVLFAAGFTAVLVLFFTQALELPLPRGTGVFYDLNVLFY</sequence>
<dbReference type="RefSeq" id="WP_121897757.1">
    <property type="nucleotide sequence ID" value="NZ_RCNT01000004.1"/>
</dbReference>
<name>A0A3L9Y5E8_9RHOB</name>
<protein>
    <submittedName>
        <fullName evidence="3">Tripartite tricarboxylate transporter TctB family protein</fullName>
    </submittedName>
</protein>
<dbReference type="EMBL" id="RCNT01000004">
    <property type="protein sequence ID" value="RMA42277.1"/>
    <property type="molecule type" value="Genomic_DNA"/>
</dbReference>
<gene>
    <name evidence="3" type="ORF">D9R08_09180</name>
</gene>
<feature type="transmembrane region" description="Helical" evidence="1">
    <location>
        <begin position="108"/>
        <end position="125"/>
    </location>
</feature>
<evidence type="ECO:0000259" key="2">
    <source>
        <dbReference type="Pfam" id="PF07331"/>
    </source>
</evidence>
<dbReference type="OrthoDB" id="5873457at2"/>
<keyword evidence="4" id="KW-1185">Reference proteome</keyword>
<organism evidence="3 4">
    <name type="scientific">Rhodophyticola porphyridii</name>
    <dbReference type="NCBI Taxonomy" id="1852017"/>
    <lineage>
        <taxon>Bacteria</taxon>
        <taxon>Pseudomonadati</taxon>
        <taxon>Pseudomonadota</taxon>
        <taxon>Alphaproteobacteria</taxon>
        <taxon>Rhodobacterales</taxon>
        <taxon>Roseobacteraceae</taxon>
        <taxon>Rhodophyticola</taxon>
    </lineage>
</organism>
<feature type="transmembrane region" description="Helical" evidence="1">
    <location>
        <begin position="5"/>
        <end position="25"/>
    </location>
</feature>
<dbReference type="Pfam" id="PF07331">
    <property type="entry name" value="TctB"/>
    <property type="match status" value="1"/>
</dbReference>
<accession>A0A3L9Y5E8</accession>
<feature type="transmembrane region" description="Helical" evidence="1">
    <location>
        <begin position="132"/>
        <end position="150"/>
    </location>
</feature>